<dbReference type="RefSeq" id="WP_277105373.1">
    <property type="nucleotide sequence ID" value="NZ_BAAAJS010000081.1"/>
</dbReference>
<feature type="transmembrane region" description="Helical" evidence="2">
    <location>
        <begin position="45"/>
        <end position="69"/>
    </location>
</feature>
<evidence type="ECO:0000256" key="2">
    <source>
        <dbReference type="SAM" id="Phobius"/>
    </source>
</evidence>
<name>A0ABU2BA66_9CORY</name>
<keyword evidence="2" id="KW-0472">Membrane</keyword>
<accession>A0ABU2BA66</accession>
<evidence type="ECO:0000313" key="4">
    <source>
        <dbReference type="Proteomes" id="UP001183619"/>
    </source>
</evidence>
<protein>
    <submittedName>
        <fullName evidence="3">Uncharacterized protein</fullName>
    </submittedName>
</protein>
<keyword evidence="2" id="KW-0812">Transmembrane</keyword>
<evidence type="ECO:0000256" key="1">
    <source>
        <dbReference type="SAM" id="MobiDB-lite"/>
    </source>
</evidence>
<keyword evidence="4" id="KW-1185">Reference proteome</keyword>
<dbReference type="Proteomes" id="UP001183619">
    <property type="component" value="Unassembled WGS sequence"/>
</dbReference>
<dbReference type="EMBL" id="JAVDYF010000001">
    <property type="protein sequence ID" value="MDR7355266.1"/>
    <property type="molecule type" value="Genomic_DNA"/>
</dbReference>
<reference evidence="3 4" key="1">
    <citation type="submission" date="2023-07" db="EMBL/GenBank/DDBJ databases">
        <title>Sequencing the genomes of 1000 actinobacteria strains.</title>
        <authorList>
            <person name="Klenk H.-P."/>
        </authorList>
    </citation>
    <scope>NUCLEOTIDE SEQUENCE [LARGE SCALE GENOMIC DNA]</scope>
    <source>
        <strain evidence="3 4">DSM 44508</strain>
    </source>
</reference>
<evidence type="ECO:0000313" key="3">
    <source>
        <dbReference type="EMBL" id="MDR7355266.1"/>
    </source>
</evidence>
<feature type="transmembrane region" description="Helical" evidence="2">
    <location>
        <begin position="5"/>
        <end position="25"/>
    </location>
</feature>
<proteinExistence type="predicted"/>
<keyword evidence="2" id="KW-1133">Transmembrane helix</keyword>
<gene>
    <name evidence="3" type="ORF">J2S37_001804</name>
</gene>
<comment type="caution">
    <text evidence="3">The sequence shown here is derived from an EMBL/GenBank/DDBJ whole genome shotgun (WGS) entry which is preliminary data.</text>
</comment>
<feature type="region of interest" description="Disordered" evidence="1">
    <location>
        <begin position="113"/>
        <end position="155"/>
    </location>
</feature>
<sequence>MNYAFIAIGLVLSGVSYPLLYLVYFDYKTWPDGVINPLGFAVEYWNIHIAFLFFTFAFSFSLLCILLLYRGNVCFRRGSDVTLANAIPDLIASWEQDPEVLKVIESAGSVETQENIEADPKQETASEAQESGKKLKGNSISRDSDGQNKGIHVGGCGTTVRVEHGKMDRALMTWIDVDTSQAVVKEKENSER</sequence>
<organism evidence="3 4">
    <name type="scientific">Corynebacterium felinum</name>
    <dbReference type="NCBI Taxonomy" id="131318"/>
    <lineage>
        <taxon>Bacteria</taxon>
        <taxon>Bacillati</taxon>
        <taxon>Actinomycetota</taxon>
        <taxon>Actinomycetes</taxon>
        <taxon>Mycobacteriales</taxon>
        <taxon>Corynebacteriaceae</taxon>
        <taxon>Corynebacterium</taxon>
    </lineage>
</organism>